<reference evidence="2" key="1">
    <citation type="submission" date="2019-12" db="EMBL/GenBank/DDBJ databases">
        <title>Genome sequencing and annotation of Brassica cretica.</title>
        <authorList>
            <person name="Studholme D.J."/>
            <person name="Sarris P."/>
        </authorList>
    </citation>
    <scope>NUCLEOTIDE SEQUENCE</scope>
    <source>
        <strain evidence="2">PFS-109/04</strain>
        <tissue evidence="2">Leaf</tissue>
    </source>
</reference>
<sequence>MVILTRRAQPSRRSARRRAEPSCGCPRPASSTTALVSSPASGTVVWLCSPTSSAVTRVGSPGELDLIPACPTYFDSRIFRIAVISDLWDHILLVSF</sequence>
<evidence type="ECO:0000256" key="1">
    <source>
        <dbReference type="SAM" id="MobiDB-lite"/>
    </source>
</evidence>
<dbReference type="Proteomes" id="UP000712600">
    <property type="component" value="Unassembled WGS sequence"/>
</dbReference>
<proteinExistence type="predicted"/>
<protein>
    <submittedName>
        <fullName evidence="2">Uncharacterized protein</fullName>
    </submittedName>
</protein>
<comment type="caution">
    <text evidence="2">The sequence shown here is derived from an EMBL/GenBank/DDBJ whole genome shotgun (WGS) entry which is preliminary data.</text>
</comment>
<accession>A0A8S9RC73</accession>
<feature type="region of interest" description="Disordered" evidence="1">
    <location>
        <begin position="1"/>
        <end position="34"/>
    </location>
</feature>
<name>A0A8S9RC73_BRACR</name>
<gene>
    <name evidence="2" type="ORF">F2Q69_00059672</name>
</gene>
<organism evidence="2 3">
    <name type="scientific">Brassica cretica</name>
    <name type="common">Mustard</name>
    <dbReference type="NCBI Taxonomy" id="69181"/>
    <lineage>
        <taxon>Eukaryota</taxon>
        <taxon>Viridiplantae</taxon>
        <taxon>Streptophyta</taxon>
        <taxon>Embryophyta</taxon>
        <taxon>Tracheophyta</taxon>
        <taxon>Spermatophyta</taxon>
        <taxon>Magnoliopsida</taxon>
        <taxon>eudicotyledons</taxon>
        <taxon>Gunneridae</taxon>
        <taxon>Pentapetalae</taxon>
        <taxon>rosids</taxon>
        <taxon>malvids</taxon>
        <taxon>Brassicales</taxon>
        <taxon>Brassicaceae</taxon>
        <taxon>Brassiceae</taxon>
        <taxon>Brassica</taxon>
    </lineage>
</organism>
<evidence type="ECO:0000313" key="3">
    <source>
        <dbReference type="Proteomes" id="UP000712600"/>
    </source>
</evidence>
<dbReference type="EMBL" id="QGKX02000095">
    <property type="protein sequence ID" value="KAF3570418.1"/>
    <property type="molecule type" value="Genomic_DNA"/>
</dbReference>
<dbReference type="AlphaFoldDB" id="A0A8S9RC73"/>
<evidence type="ECO:0000313" key="2">
    <source>
        <dbReference type="EMBL" id="KAF3570418.1"/>
    </source>
</evidence>